<evidence type="ECO:0000256" key="5">
    <source>
        <dbReference type="ARBA" id="ARBA00022857"/>
    </source>
</evidence>
<keyword evidence="3 8" id="KW-0285">Flavoprotein</keyword>
<dbReference type="EMBL" id="BRZA01000002">
    <property type="protein sequence ID" value="GLC89252.1"/>
    <property type="molecule type" value="Genomic_DNA"/>
</dbReference>
<gene>
    <name evidence="10" type="ORF">LYSBPC_23790</name>
</gene>
<dbReference type="CDD" id="cd02135">
    <property type="entry name" value="YdjA-like"/>
    <property type="match status" value="1"/>
</dbReference>
<evidence type="ECO:0000259" key="9">
    <source>
        <dbReference type="Pfam" id="PF00881"/>
    </source>
</evidence>
<accession>A0ABQ5NLS0</accession>
<feature type="domain" description="Nitroreductase" evidence="9">
    <location>
        <begin position="14"/>
        <end position="172"/>
    </location>
</feature>
<evidence type="ECO:0000313" key="10">
    <source>
        <dbReference type="EMBL" id="GLC89252.1"/>
    </source>
</evidence>
<name>A0ABQ5NLS0_9BACI</name>
<dbReference type="Proteomes" id="UP001065593">
    <property type="component" value="Unassembled WGS sequence"/>
</dbReference>
<dbReference type="Gene3D" id="3.40.109.10">
    <property type="entry name" value="NADH Oxidase"/>
    <property type="match status" value="1"/>
</dbReference>
<comment type="similarity">
    <text evidence="2 8">Belongs to the nitroreductase family.</text>
</comment>
<comment type="caution">
    <text evidence="10">The sequence shown here is derived from an EMBL/GenBank/DDBJ whole genome shotgun (WGS) entry which is preliminary data.</text>
</comment>
<dbReference type="InterPro" id="IPR000415">
    <property type="entry name" value="Nitroreductase-like"/>
</dbReference>
<sequence length="193" mass="21977">MEKGDNQMTVMEALKKRRAIRNYTTQPVEKEKLAQILQAATYAPNDRMREPWHFYVLQGEAMQRYEALAYAYLQERFPTKPNLVESSIKVVQTTPVAIVVTADIVEGDEEATKDNVFAVCSAIMSMWLAAEEQGLGFVWRTRGVGLVHDARMHAFIGASETQQVVGTIFIGYPEQEELADKKRTPFEEKTTWL</sequence>
<evidence type="ECO:0000313" key="11">
    <source>
        <dbReference type="Proteomes" id="UP001065593"/>
    </source>
</evidence>
<dbReference type="Pfam" id="PF00881">
    <property type="entry name" value="Nitroreductase"/>
    <property type="match status" value="1"/>
</dbReference>
<dbReference type="PANTHER" id="PTHR43821">
    <property type="entry name" value="NAD(P)H NITROREDUCTASE YDJA-RELATED"/>
    <property type="match status" value="1"/>
</dbReference>
<dbReference type="InterPro" id="IPR029479">
    <property type="entry name" value="Nitroreductase"/>
</dbReference>
<keyword evidence="6 8" id="KW-0560">Oxidoreductase</keyword>
<keyword evidence="11" id="KW-1185">Reference proteome</keyword>
<evidence type="ECO:0000256" key="7">
    <source>
        <dbReference type="ARBA" id="ARBA00023027"/>
    </source>
</evidence>
<keyword evidence="7 8" id="KW-0520">NAD</keyword>
<dbReference type="PANTHER" id="PTHR43821:SF1">
    <property type="entry name" value="NAD(P)H NITROREDUCTASE YDJA-RELATED"/>
    <property type="match status" value="1"/>
</dbReference>
<dbReference type="EC" id="1.-.-.-" evidence="8"/>
<evidence type="ECO:0000256" key="6">
    <source>
        <dbReference type="ARBA" id="ARBA00023002"/>
    </source>
</evidence>
<evidence type="ECO:0000256" key="1">
    <source>
        <dbReference type="ARBA" id="ARBA00001917"/>
    </source>
</evidence>
<evidence type="ECO:0000256" key="8">
    <source>
        <dbReference type="PIRNR" id="PIRNR000232"/>
    </source>
</evidence>
<protein>
    <recommendedName>
        <fullName evidence="8">Putative NAD(P)H nitroreductase</fullName>
        <ecNumber evidence="8">1.-.-.-</ecNumber>
    </recommendedName>
</protein>
<reference evidence="10" key="1">
    <citation type="submission" date="2022-08" db="EMBL/GenBank/DDBJ databases">
        <title>Draft genome sequence of Lysinibacillus sp. strain KH24.</title>
        <authorList>
            <person name="Kanbe H."/>
            <person name="Itoh H."/>
        </authorList>
    </citation>
    <scope>NUCLEOTIDE SEQUENCE</scope>
    <source>
        <strain evidence="10">KH24</strain>
    </source>
</reference>
<comment type="cofactor">
    <cofactor evidence="1 8">
        <name>FMN</name>
        <dbReference type="ChEBI" id="CHEBI:58210"/>
    </cofactor>
</comment>
<proteinExistence type="inferred from homology"/>
<dbReference type="PIRSF" id="PIRSF000232">
    <property type="entry name" value="YdjA"/>
    <property type="match status" value="1"/>
</dbReference>
<dbReference type="SUPFAM" id="SSF55469">
    <property type="entry name" value="FMN-dependent nitroreductase-like"/>
    <property type="match status" value="1"/>
</dbReference>
<organism evidence="10 11">
    <name type="scientific">Lysinibacillus piscis</name>
    <dbReference type="NCBI Taxonomy" id="2518931"/>
    <lineage>
        <taxon>Bacteria</taxon>
        <taxon>Bacillati</taxon>
        <taxon>Bacillota</taxon>
        <taxon>Bacilli</taxon>
        <taxon>Bacillales</taxon>
        <taxon>Bacillaceae</taxon>
        <taxon>Lysinibacillus</taxon>
    </lineage>
</organism>
<keyword evidence="5 8" id="KW-0521">NADP</keyword>
<evidence type="ECO:0000256" key="3">
    <source>
        <dbReference type="ARBA" id="ARBA00022630"/>
    </source>
</evidence>
<keyword evidence="4 8" id="KW-0288">FMN</keyword>
<evidence type="ECO:0000256" key="2">
    <source>
        <dbReference type="ARBA" id="ARBA00007118"/>
    </source>
</evidence>
<dbReference type="InterPro" id="IPR026021">
    <property type="entry name" value="YdjA-like"/>
</dbReference>
<evidence type="ECO:0000256" key="4">
    <source>
        <dbReference type="ARBA" id="ARBA00022643"/>
    </source>
</evidence>
<dbReference type="InterPro" id="IPR052530">
    <property type="entry name" value="NAD(P)H_nitroreductase"/>
</dbReference>